<dbReference type="Gene3D" id="3.20.20.80">
    <property type="entry name" value="Glycosidases"/>
    <property type="match status" value="1"/>
</dbReference>
<protein>
    <recommendedName>
        <fullName evidence="4">non-reducing end alpha-L-arabinofuranosidase</fullName>
        <ecNumber evidence="4">3.2.1.55</ecNumber>
    </recommendedName>
</protein>
<comment type="catalytic activity">
    <reaction evidence="1">
        <text>Hydrolysis of terminal non-reducing alpha-L-arabinofuranoside residues in alpha-L-arabinosides.</text>
        <dbReference type="EC" id="3.2.1.55"/>
    </reaction>
</comment>
<dbReference type="CAZy" id="GH51">
    <property type="family name" value="Glycoside Hydrolase Family 51"/>
</dbReference>
<dbReference type="Proteomes" id="UP000001296">
    <property type="component" value="Chromosome"/>
</dbReference>
<comment type="subunit">
    <text evidence="3">Homohexamer; trimer of dimers.</text>
</comment>
<comment type="similarity">
    <text evidence="2">Belongs to the glycosyl hydrolase 51 family.</text>
</comment>
<evidence type="ECO:0000256" key="7">
    <source>
        <dbReference type="ARBA" id="ARBA00023295"/>
    </source>
</evidence>
<dbReference type="GO" id="GO:0046556">
    <property type="term" value="F:alpha-L-arabinofuranosidase activity"/>
    <property type="evidence" value="ECO:0007669"/>
    <property type="project" value="UniProtKB-EC"/>
</dbReference>
<dbReference type="Pfam" id="PF06964">
    <property type="entry name" value="Alpha-L-AF_C"/>
    <property type="match status" value="1"/>
</dbReference>
<dbReference type="HOGENOM" id="CLU_017810_1_1_12"/>
<dbReference type="Pfam" id="PF22848">
    <property type="entry name" value="ASD1_dom"/>
    <property type="match status" value="1"/>
</dbReference>
<dbReference type="eggNOG" id="COG3534">
    <property type="taxonomic scope" value="Bacteria"/>
</dbReference>
<dbReference type="SUPFAM" id="SSF51011">
    <property type="entry name" value="Glycosyl hydrolase domain"/>
    <property type="match status" value="1"/>
</dbReference>
<dbReference type="InterPro" id="IPR055235">
    <property type="entry name" value="ASD1_cat"/>
</dbReference>
<evidence type="ECO:0000313" key="10">
    <source>
        <dbReference type="Proteomes" id="UP000001296"/>
    </source>
</evidence>
<dbReference type="Gene3D" id="2.60.40.1180">
    <property type="entry name" value="Golgi alpha-mannosidase II"/>
    <property type="match status" value="1"/>
</dbReference>
<evidence type="ECO:0000313" key="9">
    <source>
        <dbReference type="EMBL" id="ADN02417.1"/>
    </source>
</evidence>
<evidence type="ECO:0000256" key="4">
    <source>
        <dbReference type="ARBA" id="ARBA00012670"/>
    </source>
</evidence>
<dbReference type="AlphaFoldDB" id="E0RTP2"/>
<dbReference type="GO" id="GO:0000272">
    <property type="term" value="P:polysaccharide catabolic process"/>
    <property type="evidence" value="ECO:0007669"/>
    <property type="project" value="TreeGrafter"/>
</dbReference>
<feature type="domain" description="Alpha-L-arabinofuranosidase C-terminal" evidence="8">
    <location>
        <begin position="290"/>
        <end position="489"/>
    </location>
</feature>
<organism evidence="9 10">
    <name type="scientific">Winmispira thermophila (strain ATCC 49972 / DSM 6192 / RI 19.B1)</name>
    <name type="common">Spirochaeta thermophila</name>
    <dbReference type="NCBI Taxonomy" id="665571"/>
    <lineage>
        <taxon>Bacteria</taxon>
        <taxon>Pseudomonadati</taxon>
        <taxon>Spirochaetota</taxon>
        <taxon>Spirochaetia</taxon>
        <taxon>Winmispirales</taxon>
        <taxon>Winmispiraceae</taxon>
        <taxon>Winmispira</taxon>
    </lineage>
</organism>
<name>E0RTP2_WINT6</name>
<evidence type="ECO:0000256" key="2">
    <source>
        <dbReference type="ARBA" id="ARBA00007186"/>
    </source>
</evidence>
<proteinExistence type="inferred from homology"/>
<evidence type="ECO:0000259" key="8">
    <source>
        <dbReference type="SMART" id="SM00813"/>
    </source>
</evidence>
<dbReference type="GO" id="GO:0046373">
    <property type="term" value="P:L-arabinose metabolic process"/>
    <property type="evidence" value="ECO:0007669"/>
    <property type="project" value="InterPro"/>
</dbReference>
<gene>
    <name evidence="9" type="ordered locus">STHERM_c14770</name>
</gene>
<dbReference type="PANTHER" id="PTHR43576">
    <property type="entry name" value="ALPHA-L-ARABINOFURANOSIDASE C-RELATED"/>
    <property type="match status" value="1"/>
</dbReference>
<sequence>MQQAKIILDRDFVIGEVDRYLYGSFIEHLGRAVYSGIYEPGHPDADEQGFRKDVLQLVKDLGVTIVRYPGGNFVSGYNWTDGIGPKERRPRRLELAWHSIETNEVGIDEFVDWARKAGVDVMAAVNLGTGTPQEAGYFIEYCNHPSGTYWSDLRIEYGHKDPHSIKVWCLGNEMDGPWQICHLEADDYGKKALETAKIMKWVDPEIKLVASGSSTSFMPTFPEWDRMILEYLYDHVDYISLHRYYENEGDVGDFLASFIDMDRFIRAVVATADFVKAKKRSAKSLMLSFDEWNVWYQKKLKLMPWETAPPILEDRYSLLDALVVGGLIATLINNADRVKMACLAQLVNVIAPIYTERGGRAIKQTIYHPFQLAAAYGRGEALKPIVKAPTYGTRTYEEVPLVYPAATYDEASGDITVFVLNTSQEVPVEVELDFRSFDGVSFVEHIVLDGPDLHAINTFEEPDKVHPRREKRVEPMKTDVFSVALPRLSWNVLRFRRKRDE</sequence>
<reference evidence="9 10" key="2">
    <citation type="journal article" date="2010" name="J. Bacteriol.">
        <title>Genome sequence of the polysaccharide-degrading, thermophilic anaerobe Spirochaeta thermophila DSM 6192.</title>
        <authorList>
            <person name="Angelov A."/>
            <person name="Liebl S."/>
            <person name="Ballschmiter M."/>
            <person name="Bomeke M."/>
            <person name="Lehmann R."/>
            <person name="Liesegang H."/>
            <person name="Daniel R."/>
            <person name="Liebl W."/>
        </authorList>
    </citation>
    <scope>NUCLEOTIDE SEQUENCE [LARGE SCALE GENOMIC DNA]</scope>
    <source>
        <strain evidence="10">ATCC 49972 / DSM 6192 / RI 19.B1</strain>
    </source>
</reference>
<dbReference type="InterPro" id="IPR010720">
    <property type="entry name" value="Alpha-L-AF_C"/>
</dbReference>
<evidence type="ECO:0000256" key="3">
    <source>
        <dbReference type="ARBA" id="ARBA00011165"/>
    </source>
</evidence>
<dbReference type="InterPro" id="IPR017853">
    <property type="entry name" value="GH"/>
</dbReference>
<keyword evidence="5 9" id="KW-0378">Hydrolase</keyword>
<accession>E0RTP2</accession>
<dbReference type="SUPFAM" id="SSF51445">
    <property type="entry name" value="(Trans)glycosidases"/>
    <property type="match status" value="1"/>
</dbReference>
<evidence type="ECO:0000256" key="1">
    <source>
        <dbReference type="ARBA" id="ARBA00001462"/>
    </source>
</evidence>
<dbReference type="InterPro" id="IPR013780">
    <property type="entry name" value="Glyco_hydro_b"/>
</dbReference>
<keyword evidence="6" id="KW-0119">Carbohydrate metabolism</keyword>
<dbReference type="RefSeq" id="WP_013314257.1">
    <property type="nucleotide sequence ID" value="NC_014484.1"/>
</dbReference>
<dbReference type="SMART" id="SM00813">
    <property type="entry name" value="Alpha-L-AF_C"/>
    <property type="match status" value="1"/>
</dbReference>
<evidence type="ECO:0000256" key="5">
    <source>
        <dbReference type="ARBA" id="ARBA00022801"/>
    </source>
</evidence>
<evidence type="ECO:0000256" key="6">
    <source>
        <dbReference type="ARBA" id="ARBA00023277"/>
    </source>
</evidence>
<reference key="1">
    <citation type="submission" date="2009-08" db="EMBL/GenBank/DDBJ databases">
        <title>The genome sequence of Spirochaeta thermophila DSM6192.</title>
        <authorList>
            <person name="Angelov A."/>
            <person name="Mientus M."/>
            <person name="Wittenberg S."/>
            <person name="Lehmann R."/>
            <person name="Liesegang H."/>
            <person name="Daniel R."/>
            <person name="Liebl W."/>
        </authorList>
    </citation>
    <scope>NUCLEOTIDE SEQUENCE</scope>
    <source>
        <strain>DSM 6192</strain>
    </source>
</reference>
<dbReference type="KEGG" id="sta:STHERM_c14770"/>
<dbReference type="EMBL" id="CP001698">
    <property type="protein sequence ID" value="ADN02417.1"/>
    <property type="molecule type" value="Genomic_DNA"/>
</dbReference>
<dbReference type="PANTHER" id="PTHR43576:SF3">
    <property type="entry name" value="ALPHA-L-ARABINOFURANOSIDASE C"/>
    <property type="match status" value="1"/>
</dbReference>
<keyword evidence="7 9" id="KW-0326">Glycosidase</keyword>
<dbReference type="EC" id="3.2.1.55" evidence="4"/>
<dbReference type="PaxDb" id="665571-STHERM_c14770"/>